<dbReference type="InterPro" id="IPR002941">
    <property type="entry name" value="DNA_methylase_N4/N6"/>
</dbReference>
<dbReference type="Pfam" id="PF01555">
    <property type="entry name" value="N6_N4_Mtase"/>
    <property type="match status" value="1"/>
</dbReference>
<dbReference type="InterPro" id="IPR001091">
    <property type="entry name" value="RM_Methyltransferase"/>
</dbReference>
<dbReference type="GO" id="GO:0032259">
    <property type="term" value="P:methylation"/>
    <property type="evidence" value="ECO:0007669"/>
    <property type="project" value="UniProtKB-KW"/>
</dbReference>
<dbReference type="SUPFAM" id="SSF53335">
    <property type="entry name" value="S-adenosyl-L-methionine-dependent methyltransferases"/>
    <property type="match status" value="2"/>
</dbReference>
<dbReference type="InterPro" id="IPR029063">
    <property type="entry name" value="SAM-dependent_MTases_sf"/>
</dbReference>
<dbReference type="EMBL" id="JBBWYZ010000010">
    <property type="protein sequence ID" value="MEK9512585.1"/>
    <property type="molecule type" value="Genomic_DNA"/>
</dbReference>
<dbReference type="RefSeq" id="WP_235677517.1">
    <property type="nucleotide sequence ID" value="NZ_JBBWYZ010000010.1"/>
</dbReference>
<evidence type="ECO:0000259" key="3">
    <source>
        <dbReference type="Pfam" id="PF01555"/>
    </source>
</evidence>
<dbReference type="GO" id="GO:0008168">
    <property type="term" value="F:methyltransferase activity"/>
    <property type="evidence" value="ECO:0007669"/>
    <property type="project" value="UniProtKB-KW"/>
</dbReference>
<comment type="caution">
    <text evidence="4">The sequence shown here is derived from an EMBL/GenBank/DDBJ whole genome shotgun (WGS) entry which is preliminary data.</text>
</comment>
<keyword evidence="5" id="KW-1185">Reference proteome</keyword>
<reference evidence="4 5" key="1">
    <citation type="journal article" date="2024" name="Front. Microbiol.">
        <title>Transcriptomic insights into the dominance of two phototrophs throughout the water column of a tropical hypersaline-alkaline crater lake (Dziani Dzaha, Mayotte).</title>
        <authorList>
            <person name="Duperron S."/>
            <person name="Halary S."/>
            <person name="Bouly J.-P."/>
            <person name="Roussel T."/>
            <person name="Hugoni M."/>
            <person name="Bruto M."/>
            <person name="Oger P."/>
            <person name="Duval C."/>
            <person name="Woo A."/>
            <person name="Jezequiel D."/>
            <person name="Ader M."/>
            <person name="Leboulanger C."/>
            <person name="Agogue H."/>
            <person name="Grossi V."/>
            <person name="Trousselier M."/>
            <person name="Bernard C."/>
        </authorList>
    </citation>
    <scope>NUCLEOTIDE SEQUENCE [LARGE SCALE GENOMIC DNA]</scope>
    <source>
        <strain evidence="4 5">PMC 851.14</strain>
    </source>
</reference>
<accession>A0ABU9EKW1</accession>
<evidence type="ECO:0000313" key="4">
    <source>
        <dbReference type="EMBL" id="MEK9512585.1"/>
    </source>
</evidence>
<dbReference type="Gene3D" id="3.40.50.150">
    <property type="entry name" value="Vaccinia Virus protein VP39"/>
    <property type="match status" value="2"/>
</dbReference>
<dbReference type="PRINTS" id="PR00508">
    <property type="entry name" value="S21N4MTFRASE"/>
</dbReference>
<keyword evidence="2" id="KW-0808">Transferase</keyword>
<evidence type="ECO:0000256" key="2">
    <source>
        <dbReference type="ARBA" id="ARBA00022679"/>
    </source>
</evidence>
<feature type="domain" description="DNA methylase N-4/N-6" evidence="3">
    <location>
        <begin position="40"/>
        <end position="97"/>
    </location>
</feature>
<keyword evidence="1 4" id="KW-0489">Methyltransferase</keyword>
<organism evidence="4 5">
    <name type="scientific">Limnospira fusiformis PMC 851.14</name>
    <dbReference type="NCBI Taxonomy" id="2219512"/>
    <lineage>
        <taxon>Bacteria</taxon>
        <taxon>Bacillati</taxon>
        <taxon>Cyanobacteriota</taxon>
        <taxon>Cyanophyceae</taxon>
        <taxon>Oscillatoriophycideae</taxon>
        <taxon>Oscillatoriales</taxon>
        <taxon>Sirenicapillariaceae</taxon>
        <taxon>Limnospira</taxon>
    </lineage>
</organism>
<evidence type="ECO:0000313" key="5">
    <source>
        <dbReference type="Proteomes" id="UP001387447"/>
    </source>
</evidence>
<name>A0ABU9EKW1_LIMFS</name>
<protein>
    <submittedName>
        <fullName evidence="4">DNA methyltransferase</fullName>
    </submittedName>
</protein>
<proteinExistence type="predicted"/>
<evidence type="ECO:0000256" key="1">
    <source>
        <dbReference type="ARBA" id="ARBA00022603"/>
    </source>
</evidence>
<gene>
    <name evidence="4" type="ORF">AAEJ74_13050</name>
</gene>
<dbReference type="Proteomes" id="UP001387447">
    <property type="component" value="Unassembled WGS sequence"/>
</dbReference>
<sequence>MTFTKPSSFLQMSLFPESVSTTKVADLMAPKTYTGLAGFHKYWGKKPIESISYLIENCTQEGDIVMDPFLGSGLISRECLLRNRRFIGIDINPFSIEHTSLMLNLPDRQEYYQALIEIETKVAQNIHNTYRTTAGKIASHYLWEGDRIVSVWCKPETGRGRIEIDPSDIDFQSYSAYQHYQPKNFRHLHFFTNSRINVKPTMSVSDIFTGRAMRNIDLLIEAISGYPSSLKRALMLTLTSAAGQMSNMVFAIKNRRNSKRNSHGEKIEVGSWVIGFWLPDTHFEINVWNCFQNRANKLLKSLPEQEKNLFIVSNNLTSLNTLDFHLNSWLINADARIALKEIPSEVVSFICTDPPHSDRIPYLELSELWNSLLGYTVDFEREIVVSNAKERQKSKTIYNADMTEFFVKASRVLKPSGYMALYFNARDRQSWEYLKCIENTSECLKFIGCFPMIYSATSVVQDNRQGAMKSDYIIIYQKQEANGDYPLCSAFTNLPNWSAQLPRKEVE</sequence>